<protein>
    <submittedName>
        <fullName evidence="1">Uncharacterized protein</fullName>
    </submittedName>
</protein>
<dbReference type="EMBL" id="JACGXL010000006">
    <property type="protein sequence ID" value="MBA8889160.1"/>
    <property type="molecule type" value="Genomic_DNA"/>
</dbReference>
<sequence>MIRHGVKLGALRRQIGLFRYRFEDEVVRGGPTLFPRLGHAGLEFVGQADGGAHEAFRSGFIGGKSPFVLRTILHERFDFSSREACSRSCGLRWVLRRGARRSARPGCASEAQRWGFERHRCGFERHARDFEAERCGSKRQRCPSDGAASGLEVAAARLQAATLRLEASAVRLEVARVPVEVAMMPLEVAAVRGGRRMHAA</sequence>
<evidence type="ECO:0000313" key="2">
    <source>
        <dbReference type="Proteomes" id="UP000550401"/>
    </source>
</evidence>
<accession>A0A839F7W3</accession>
<organism evidence="1 2">
    <name type="scientific">Dokdonella fugitiva</name>
    <dbReference type="NCBI Taxonomy" id="328517"/>
    <lineage>
        <taxon>Bacteria</taxon>
        <taxon>Pseudomonadati</taxon>
        <taxon>Pseudomonadota</taxon>
        <taxon>Gammaproteobacteria</taxon>
        <taxon>Lysobacterales</taxon>
        <taxon>Rhodanobacteraceae</taxon>
        <taxon>Dokdonella</taxon>
    </lineage>
</organism>
<dbReference type="Proteomes" id="UP000550401">
    <property type="component" value="Unassembled WGS sequence"/>
</dbReference>
<evidence type="ECO:0000313" key="1">
    <source>
        <dbReference type="EMBL" id="MBA8889160.1"/>
    </source>
</evidence>
<proteinExistence type="predicted"/>
<dbReference type="AlphaFoldDB" id="A0A839F7W3"/>
<gene>
    <name evidence="1" type="ORF">FHW12_003403</name>
</gene>
<dbReference type="RefSeq" id="WP_182532210.1">
    <property type="nucleotide sequence ID" value="NZ_JACGXL010000006.1"/>
</dbReference>
<reference evidence="1 2" key="1">
    <citation type="submission" date="2020-07" db="EMBL/GenBank/DDBJ databases">
        <title>Genomic Encyclopedia of Type Strains, Phase IV (KMG-V): Genome sequencing to study the core and pangenomes of soil and plant-associated prokaryotes.</title>
        <authorList>
            <person name="Whitman W."/>
        </authorList>
    </citation>
    <scope>NUCLEOTIDE SEQUENCE [LARGE SCALE GENOMIC DNA]</scope>
    <source>
        <strain evidence="1 2">RH2WT43</strain>
    </source>
</reference>
<keyword evidence="2" id="KW-1185">Reference proteome</keyword>
<name>A0A839F7W3_9GAMM</name>
<comment type="caution">
    <text evidence="1">The sequence shown here is derived from an EMBL/GenBank/DDBJ whole genome shotgun (WGS) entry which is preliminary data.</text>
</comment>